<reference evidence="3" key="1">
    <citation type="submission" date="2020-02" db="EMBL/GenBank/DDBJ databases">
        <authorList>
            <person name="Meier V. D."/>
        </authorList>
    </citation>
    <scope>NUCLEOTIDE SEQUENCE</scope>
    <source>
        <strain evidence="3">AVDCRST_MAG13</strain>
    </source>
</reference>
<dbReference type="PANTHER" id="PTHR43477">
    <property type="entry name" value="DIHYDROANTICAPSIN 7-DEHYDROGENASE"/>
    <property type="match status" value="1"/>
</dbReference>
<dbReference type="AlphaFoldDB" id="A0A6J4TH81"/>
<evidence type="ECO:0000256" key="1">
    <source>
        <dbReference type="ARBA" id="ARBA00006484"/>
    </source>
</evidence>
<dbReference type="Gene3D" id="3.40.50.720">
    <property type="entry name" value="NAD(P)-binding Rossmann-like Domain"/>
    <property type="match status" value="1"/>
</dbReference>
<dbReference type="SUPFAM" id="SSF51735">
    <property type="entry name" value="NAD(P)-binding Rossmann-fold domains"/>
    <property type="match status" value="1"/>
</dbReference>
<gene>
    <name evidence="3" type="ORF">AVDCRST_MAG13-3529</name>
</gene>
<dbReference type="EC" id="1.1.1.100" evidence="3"/>
<organism evidence="3">
    <name type="scientific">uncultured Solirubrobacteraceae bacterium</name>
    <dbReference type="NCBI Taxonomy" id="1162706"/>
    <lineage>
        <taxon>Bacteria</taxon>
        <taxon>Bacillati</taxon>
        <taxon>Actinomycetota</taxon>
        <taxon>Thermoleophilia</taxon>
        <taxon>Solirubrobacterales</taxon>
        <taxon>Solirubrobacteraceae</taxon>
        <taxon>environmental samples</taxon>
    </lineage>
</organism>
<name>A0A6J4TH81_9ACTN</name>
<dbReference type="Pfam" id="PF13561">
    <property type="entry name" value="adh_short_C2"/>
    <property type="match status" value="1"/>
</dbReference>
<dbReference type="PANTHER" id="PTHR43477:SF1">
    <property type="entry name" value="DIHYDROANTICAPSIN 7-DEHYDROGENASE"/>
    <property type="match status" value="1"/>
</dbReference>
<comment type="similarity">
    <text evidence="1">Belongs to the short-chain dehydrogenases/reductases (SDR) family.</text>
</comment>
<dbReference type="InterPro" id="IPR036291">
    <property type="entry name" value="NAD(P)-bd_dom_sf"/>
</dbReference>
<sequence>MTGFAGRHALIVGGSSGMGRGAARAFAARGGDVTVTTRSADRLDAAIAAVADGLEPAGGSTSVGAVHGVVADLGDPDTLNAAVAIPERLDHLVVTAAPGRGVTDREFFDGKFWGTQTAAAAAAERLPDDGTMLFASGGLAVRPTAGQWSVSASFAAVEALARALAVEHAPMRVNCIRPGLFATATWASMPDDERERFFAERSGVLPAGRPASGEDFGDAFVGILAMRYLTGQVVVLDGGQALLDG</sequence>
<evidence type="ECO:0000313" key="3">
    <source>
        <dbReference type="EMBL" id="CAA9523263.1"/>
    </source>
</evidence>
<protein>
    <submittedName>
        <fullName evidence="3">3-oxoacyl-[acyl-carrier protein] reductase</fullName>
        <ecNumber evidence="3">1.1.1.100</ecNumber>
    </submittedName>
</protein>
<accession>A0A6J4TH81</accession>
<keyword evidence="2 3" id="KW-0560">Oxidoreductase</keyword>
<evidence type="ECO:0000256" key="2">
    <source>
        <dbReference type="ARBA" id="ARBA00023002"/>
    </source>
</evidence>
<proteinExistence type="inferred from homology"/>
<dbReference type="GO" id="GO:0004316">
    <property type="term" value="F:3-oxoacyl-[acyl-carrier-protein] reductase (NADPH) activity"/>
    <property type="evidence" value="ECO:0007669"/>
    <property type="project" value="UniProtKB-EC"/>
</dbReference>
<dbReference type="PRINTS" id="PR00081">
    <property type="entry name" value="GDHRDH"/>
</dbReference>
<dbReference type="EMBL" id="CADCVO010000553">
    <property type="protein sequence ID" value="CAA9523263.1"/>
    <property type="molecule type" value="Genomic_DNA"/>
</dbReference>
<dbReference type="InterPro" id="IPR051122">
    <property type="entry name" value="SDR_DHRS6-like"/>
</dbReference>
<dbReference type="InterPro" id="IPR002347">
    <property type="entry name" value="SDR_fam"/>
</dbReference>